<comment type="caution">
    <text evidence="1">The sequence shown here is derived from an EMBL/GenBank/DDBJ whole genome shotgun (WGS) entry which is preliminary data.</text>
</comment>
<dbReference type="Proteomes" id="UP001138500">
    <property type="component" value="Unassembled WGS sequence"/>
</dbReference>
<dbReference type="AlphaFoldDB" id="A0A9W7W5W0"/>
<organism evidence="1 2">
    <name type="scientific">Teratosphaeria destructans</name>
    <dbReference type="NCBI Taxonomy" id="418781"/>
    <lineage>
        <taxon>Eukaryota</taxon>
        <taxon>Fungi</taxon>
        <taxon>Dikarya</taxon>
        <taxon>Ascomycota</taxon>
        <taxon>Pezizomycotina</taxon>
        <taxon>Dothideomycetes</taxon>
        <taxon>Dothideomycetidae</taxon>
        <taxon>Mycosphaerellales</taxon>
        <taxon>Teratosphaeriaceae</taxon>
        <taxon>Teratosphaeria</taxon>
    </lineage>
</organism>
<protein>
    <submittedName>
        <fullName evidence="1">Uncharacterized protein</fullName>
    </submittedName>
</protein>
<keyword evidence="2" id="KW-1185">Reference proteome</keyword>
<evidence type="ECO:0000313" key="1">
    <source>
        <dbReference type="EMBL" id="KAH9844428.1"/>
    </source>
</evidence>
<reference evidence="1 2" key="2">
    <citation type="journal article" date="2021" name="Curr. Genet.">
        <title>Genetic response to nitrogen starvation in the aggressive Eucalyptus foliar pathogen Teratosphaeria destructans.</title>
        <authorList>
            <person name="Havenga M."/>
            <person name="Wingfield B.D."/>
            <person name="Wingfield M.J."/>
            <person name="Dreyer L.L."/>
            <person name="Roets F."/>
            <person name="Aylward J."/>
        </authorList>
    </citation>
    <scope>NUCLEOTIDE SEQUENCE [LARGE SCALE GENOMIC DNA]</scope>
    <source>
        <strain evidence="1">CMW44962</strain>
    </source>
</reference>
<evidence type="ECO:0000313" key="2">
    <source>
        <dbReference type="Proteomes" id="UP001138500"/>
    </source>
</evidence>
<gene>
    <name evidence="1" type="ORF">Tdes44962_MAKER01461</name>
</gene>
<reference evidence="1 2" key="1">
    <citation type="journal article" date="2018" name="IMA Fungus">
        <title>IMA Genome-F 10: Nine draft genome sequences of Claviceps purpurea s.lat., including C. arundinis, C. humidiphila, and C. cf. spartinae, pseudomolecules for the pitch canker pathogen Fusarium circinatum, draft genome of Davidsoniella eucalypti, Grosmannia galeiformis, Quambalaria eucalypti, and Teratosphaeria destructans.</title>
        <authorList>
            <person name="Wingfield B.D."/>
            <person name="Liu M."/>
            <person name="Nguyen H.D."/>
            <person name="Lane F.A."/>
            <person name="Morgan S.W."/>
            <person name="De Vos L."/>
            <person name="Wilken P.M."/>
            <person name="Duong T.A."/>
            <person name="Aylward J."/>
            <person name="Coetzee M.P."/>
            <person name="Dadej K."/>
            <person name="De Beer Z.W."/>
            <person name="Findlay W."/>
            <person name="Havenga M."/>
            <person name="Kolarik M."/>
            <person name="Menzies J.G."/>
            <person name="Naidoo K."/>
            <person name="Pochopski O."/>
            <person name="Shoukouhi P."/>
            <person name="Santana Q.C."/>
            <person name="Seifert K.A."/>
            <person name="Soal N."/>
            <person name="Steenkamp E.T."/>
            <person name="Tatham C.T."/>
            <person name="van der Nest M.A."/>
            <person name="Wingfield M.J."/>
        </authorList>
    </citation>
    <scope>NUCLEOTIDE SEQUENCE [LARGE SCALE GENOMIC DNA]</scope>
    <source>
        <strain evidence="1">CMW44962</strain>
    </source>
</reference>
<accession>A0A9W7W5W0</accession>
<proteinExistence type="predicted"/>
<name>A0A9W7W5W0_9PEZI</name>
<dbReference type="EMBL" id="RIBY02000335">
    <property type="protein sequence ID" value="KAH9844428.1"/>
    <property type="molecule type" value="Genomic_DNA"/>
</dbReference>
<sequence>MAERPAADAHSPYLKQRQALLKRDIQWRSTTDRYSESAAAFRVLRRTRWNEAMLQERLILMRM</sequence>